<dbReference type="GO" id="GO:0005886">
    <property type="term" value="C:plasma membrane"/>
    <property type="evidence" value="ECO:0007669"/>
    <property type="project" value="TreeGrafter"/>
</dbReference>
<evidence type="ECO:0000256" key="7">
    <source>
        <dbReference type="ARBA" id="ARBA00023224"/>
    </source>
</evidence>
<dbReference type="WBParaSite" id="PSAMB.scaffold422size51877.g5592.t1">
    <property type="protein sequence ID" value="PSAMB.scaffold422size51877.g5592.t1"/>
    <property type="gene ID" value="PSAMB.scaffold422size51877.g5592"/>
</dbReference>
<reference evidence="11" key="1">
    <citation type="submission" date="2022-11" db="UniProtKB">
        <authorList>
            <consortium name="WormBaseParasite"/>
        </authorList>
    </citation>
    <scope>IDENTIFICATION</scope>
</reference>
<dbReference type="PANTHER" id="PTHR45695:SF9">
    <property type="entry name" value="LEUCOKININ RECEPTOR"/>
    <property type="match status" value="1"/>
</dbReference>
<feature type="domain" description="G-protein coupled receptors family 1 profile" evidence="9">
    <location>
        <begin position="36"/>
        <end position="299"/>
    </location>
</feature>
<feature type="transmembrane region" description="Helical" evidence="8">
    <location>
        <begin position="94"/>
        <end position="116"/>
    </location>
</feature>
<accession>A0A914WI76</accession>
<feature type="transmembrane region" description="Helical" evidence="8">
    <location>
        <begin position="195"/>
        <end position="213"/>
    </location>
</feature>
<evidence type="ECO:0000313" key="11">
    <source>
        <dbReference type="WBParaSite" id="PSAMB.scaffold422size51877.g5592.t1"/>
    </source>
</evidence>
<dbReference type="PROSITE" id="PS50262">
    <property type="entry name" value="G_PROTEIN_RECEP_F1_2"/>
    <property type="match status" value="1"/>
</dbReference>
<feature type="transmembrane region" description="Helical" evidence="8">
    <location>
        <begin position="54"/>
        <end position="74"/>
    </location>
</feature>
<dbReference type="AlphaFoldDB" id="A0A914WI76"/>
<feature type="transmembrane region" description="Helical" evidence="8">
    <location>
        <begin position="20"/>
        <end position="42"/>
    </location>
</feature>
<evidence type="ECO:0000256" key="6">
    <source>
        <dbReference type="ARBA" id="ARBA00023170"/>
    </source>
</evidence>
<feature type="transmembrane region" description="Helical" evidence="8">
    <location>
        <begin position="137"/>
        <end position="159"/>
    </location>
</feature>
<keyword evidence="10" id="KW-1185">Reference proteome</keyword>
<evidence type="ECO:0000313" key="10">
    <source>
        <dbReference type="Proteomes" id="UP000887566"/>
    </source>
</evidence>
<evidence type="ECO:0000256" key="3">
    <source>
        <dbReference type="ARBA" id="ARBA00022989"/>
    </source>
</evidence>
<feature type="transmembrane region" description="Helical" evidence="8">
    <location>
        <begin position="238"/>
        <end position="264"/>
    </location>
</feature>
<keyword evidence="2 8" id="KW-0812">Transmembrane</keyword>
<sequence>MNEITSESGLYIMPIRPIDVIILFCIWFGSLLGIILNLLVMVLSLVSKEISGTYMFYIFNLASLDFLSAVTWVITGYYLTFHWYQSESSTALCYVQMLGEDFSITVTILALIPMSIHRRLAIDYANHGWFKIVFGKIAIIFYCSLAYIYGIGMGIVRFINTITLPYQHAPDNRAWCNATVQDQEVDDVQKYVERVFRYGSLVLVMILVLSLYFRMRKHVRQIQPTHANGESTQESKNLAVAILMQAIASLIGHLPIAIFYVFYFYTTVFKHTTQLFMFYVIDIALIFHISNYVLDPIMTLFMVKPYRRAFKKLINKIRGIKTTVPIITAPSEIGNGSKRLRPLNYESPV</sequence>
<evidence type="ECO:0000256" key="2">
    <source>
        <dbReference type="ARBA" id="ARBA00022692"/>
    </source>
</evidence>
<dbReference type="PRINTS" id="PR00237">
    <property type="entry name" value="GPCRRHODOPSN"/>
</dbReference>
<keyword evidence="4" id="KW-0297">G-protein coupled receptor</keyword>
<evidence type="ECO:0000256" key="4">
    <source>
        <dbReference type="ARBA" id="ARBA00023040"/>
    </source>
</evidence>
<dbReference type="Proteomes" id="UP000887566">
    <property type="component" value="Unplaced"/>
</dbReference>
<evidence type="ECO:0000256" key="8">
    <source>
        <dbReference type="SAM" id="Phobius"/>
    </source>
</evidence>
<keyword evidence="5 8" id="KW-0472">Membrane</keyword>
<comment type="subcellular location">
    <subcellularLocation>
        <location evidence="1">Membrane</location>
        <topology evidence="1">Multi-pass membrane protein</topology>
    </subcellularLocation>
</comment>
<keyword evidence="6" id="KW-0675">Receptor</keyword>
<proteinExistence type="predicted"/>
<dbReference type="CDD" id="cd00637">
    <property type="entry name" value="7tm_classA_rhodopsin-like"/>
    <property type="match status" value="1"/>
</dbReference>
<dbReference type="SUPFAM" id="SSF81321">
    <property type="entry name" value="Family A G protein-coupled receptor-like"/>
    <property type="match status" value="1"/>
</dbReference>
<name>A0A914WI76_9BILA</name>
<evidence type="ECO:0000259" key="9">
    <source>
        <dbReference type="PROSITE" id="PS50262"/>
    </source>
</evidence>
<dbReference type="PANTHER" id="PTHR45695">
    <property type="entry name" value="LEUCOKININ RECEPTOR-RELATED"/>
    <property type="match status" value="1"/>
</dbReference>
<organism evidence="10 11">
    <name type="scientific">Plectus sambesii</name>
    <dbReference type="NCBI Taxonomy" id="2011161"/>
    <lineage>
        <taxon>Eukaryota</taxon>
        <taxon>Metazoa</taxon>
        <taxon>Ecdysozoa</taxon>
        <taxon>Nematoda</taxon>
        <taxon>Chromadorea</taxon>
        <taxon>Plectida</taxon>
        <taxon>Plectina</taxon>
        <taxon>Plectoidea</taxon>
        <taxon>Plectidae</taxon>
        <taxon>Plectus</taxon>
    </lineage>
</organism>
<protein>
    <submittedName>
        <fullName evidence="11">G-protein coupled receptors family 1 profile domain-containing protein</fullName>
    </submittedName>
</protein>
<evidence type="ECO:0000256" key="1">
    <source>
        <dbReference type="ARBA" id="ARBA00004141"/>
    </source>
</evidence>
<dbReference type="Pfam" id="PF00001">
    <property type="entry name" value="7tm_1"/>
    <property type="match status" value="1"/>
</dbReference>
<dbReference type="Gene3D" id="1.20.1070.10">
    <property type="entry name" value="Rhodopsin 7-helix transmembrane proteins"/>
    <property type="match status" value="1"/>
</dbReference>
<feature type="transmembrane region" description="Helical" evidence="8">
    <location>
        <begin position="276"/>
        <end position="303"/>
    </location>
</feature>
<dbReference type="InterPro" id="IPR000276">
    <property type="entry name" value="GPCR_Rhodpsn"/>
</dbReference>
<dbReference type="GO" id="GO:0004930">
    <property type="term" value="F:G protein-coupled receptor activity"/>
    <property type="evidence" value="ECO:0007669"/>
    <property type="project" value="UniProtKB-KW"/>
</dbReference>
<keyword evidence="3 8" id="KW-1133">Transmembrane helix</keyword>
<keyword evidence="7" id="KW-0807">Transducer</keyword>
<dbReference type="InterPro" id="IPR017452">
    <property type="entry name" value="GPCR_Rhodpsn_7TM"/>
</dbReference>
<evidence type="ECO:0000256" key="5">
    <source>
        <dbReference type="ARBA" id="ARBA00023136"/>
    </source>
</evidence>